<reference evidence="1 2" key="1">
    <citation type="submission" date="2018-01" db="EMBL/GenBank/DDBJ databases">
        <title>Whole genome sequence of Melissococcus plutonius DAT561.</title>
        <authorList>
            <person name="Okumura K."/>
            <person name="Takamatsu D."/>
            <person name="Okura M."/>
        </authorList>
    </citation>
    <scope>NUCLEOTIDE SEQUENCE [LARGE SCALE GENOMIC DNA]</scope>
    <source>
        <strain evidence="1 2">DAT561</strain>
    </source>
</reference>
<dbReference type="SUPFAM" id="SSF53067">
    <property type="entry name" value="Actin-like ATPase domain"/>
    <property type="match status" value="1"/>
</dbReference>
<evidence type="ECO:0000313" key="1">
    <source>
        <dbReference type="EMBL" id="BBC61556.1"/>
    </source>
</evidence>
<dbReference type="InterPro" id="IPR043129">
    <property type="entry name" value="ATPase_NBD"/>
</dbReference>
<sequence>MVHAILDEFTTNIANVVNNVCLSFDPEVIIFTSFLLEEITSLLIDIKHKTSSLTIKTTPLEISNNSKYATQLGGYALLLRHFFNLENFDLHLKI</sequence>
<dbReference type="AlphaFoldDB" id="A0A2Z5Y3Y7"/>
<evidence type="ECO:0000313" key="2">
    <source>
        <dbReference type="Proteomes" id="UP000269226"/>
    </source>
</evidence>
<dbReference type="Gene3D" id="3.30.420.40">
    <property type="match status" value="2"/>
</dbReference>
<proteinExistence type="predicted"/>
<protein>
    <recommendedName>
        <fullName evidence="3">ROK family protein</fullName>
    </recommendedName>
</protein>
<gene>
    <name evidence="1" type="ORF">DAT561_1458</name>
</gene>
<dbReference type="Proteomes" id="UP000269226">
    <property type="component" value="Chromosome"/>
</dbReference>
<dbReference type="EMBL" id="AP018492">
    <property type="protein sequence ID" value="BBC61556.1"/>
    <property type="molecule type" value="Genomic_DNA"/>
</dbReference>
<name>A0A2Z5Y3Y7_9ENTE</name>
<organism evidence="1 2">
    <name type="scientific">Melissococcus plutonius</name>
    <dbReference type="NCBI Taxonomy" id="33970"/>
    <lineage>
        <taxon>Bacteria</taxon>
        <taxon>Bacillati</taxon>
        <taxon>Bacillota</taxon>
        <taxon>Bacilli</taxon>
        <taxon>Lactobacillales</taxon>
        <taxon>Enterococcaceae</taxon>
        <taxon>Melissococcus</taxon>
    </lineage>
</organism>
<accession>A0A2Z5Y3Y7</accession>
<evidence type="ECO:0008006" key="3">
    <source>
        <dbReference type="Google" id="ProtNLM"/>
    </source>
</evidence>